<dbReference type="EMBL" id="JAADJF010000185">
    <property type="protein sequence ID" value="KAF4435174.1"/>
    <property type="molecule type" value="Genomic_DNA"/>
</dbReference>
<feature type="compositionally biased region" description="Low complexity" evidence="1">
    <location>
        <begin position="620"/>
        <end position="638"/>
    </location>
</feature>
<feature type="region of interest" description="Disordered" evidence="1">
    <location>
        <begin position="540"/>
        <end position="563"/>
    </location>
</feature>
<gene>
    <name evidence="3" type="ORF">FACUT_7362</name>
</gene>
<evidence type="ECO:0000313" key="4">
    <source>
        <dbReference type="Proteomes" id="UP000536711"/>
    </source>
</evidence>
<dbReference type="Proteomes" id="UP000536711">
    <property type="component" value="Unassembled WGS sequence"/>
</dbReference>
<organism evidence="3 4">
    <name type="scientific">Fusarium acutatum</name>
    <dbReference type="NCBI Taxonomy" id="78861"/>
    <lineage>
        <taxon>Eukaryota</taxon>
        <taxon>Fungi</taxon>
        <taxon>Dikarya</taxon>
        <taxon>Ascomycota</taxon>
        <taxon>Pezizomycotina</taxon>
        <taxon>Sordariomycetes</taxon>
        <taxon>Hypocreomycetidae</taxon>
        <taxon>Hypocreales</taxon>
        <taxon>Nectriaceae</taxon>
        <taxon>Fusarium</taxon>
        <taxon>Fusarium fujikuroi species complex</taxon>
    </lineage>
</organism>
<evidence type="ECO:0000256" key="1">
    <source>
        <dbReference type="SAM" id="MobiDB-lite"/>
    </source>
</evidence>
<comment type="caution">
    <text evidence="3">The sequence shown here is derived from an EMBL/GenBank/DDBJ whole genome shotgun (WGS) entry which is preliminary data.</text>
</comment>
<dbReference type="InterPro" id="IPR054464">
    <property type="entry name" value="ULD_fung"/>
</dbReference>
<accession>A0A8H4JQE9</accession>
<feature type="compositionally biased region" description="Polar residues" evidence="1">
    <location>
        <begin position="264"/>
        <end position="279"/>
    </location>
</feature>
<feature type="region of interest" description="Disordered" evidence="1">
    <location>
        <begin position="244"/>
        <end position="286"/>
    </location>
</feature>
<protein>
    <recommendedName>
        <fullName evidence="2">Ubiquitin-like domain-containing protein</fullName>
    </recommendedName>
</protein>
<feature type="region of interest" description="Disordered" evidence="1">
    <location>
        <begin position="614"/>
        <end position="638"/>
    </location>
</feature>
<proteinExistence type="predicted"/>
<feature type="domain" description="Ubiquitin-like" evidence="2">
    <location>
        <begin position="431"/>
        <end position="508"/>
    </location>
</feature>
<reference evidence="3 4" key="1">
    <citation type="submission" date="2020-01" db="EMBL/GenBank/DDBJ databases">
        <title>Identification and distribution of gene clusters putatively required for synthesis of sphingolipid metabolism inhibitors in phylogenetically diverse species of the filamentous fungus Fusarium.</title>
        <authorList>
            <person name="Kim H.-S."/>
            <person name="Busman M."/>
            <person name="Brown D.W."/>
            <person name="Divon H."/>
            <person name="Uhlig S."/>
            <person name="Proctor R.H."/>
        </authorList>
    </citation>
    <scope>NUCLEOTIDE SEQUENCE [LARGE SCALE GENOMIC DNA]</scope>
    <source>
        <strain evidence="3 4">NRRL 13308</strain>
    </source>
</reference>
<dbReference type="Pfam" id="PF22893">
    <property type="entry name" value="ULD_2"/>
    <property type="match status" value="1"/>
</dbReference>
<dbReference type="AlphaFoldDB" id="A0A8H4JQE9"/>
<keyword evidence="4" id="KW-1185">Reference proteome</keyword>
<sequence length="638" mass="71301">MAHNDIEPVAKLGLSLASSLQVHSEANRRARQRLPKLINLINSTALTLIKVDDVIQENADAFTKLCLEDINSLAATCEKIYIGILIILVRQTENVVGDKEINEIPREETGKYLHCVAHTSVWRYESWELLEVQLRYFRHRLTQIKFELMLRYLLGSVAQHQMRAQTRVPGSFDTENTIQHMAGQVASQRASHYKYWSKKVTKWTIIAPPLPSSNVSITDVNSTCTVSSTPTVAVDTKVEEIKPVETTPITQTPTLELTKDTGESADTSPETTSKPTQIDQEPAKEHSSGLMVAARNWIKRNLVPGLHDEWKHQDLEVWQIDLGAHFNSNSTPSKTFKRLELDDKHVRSALLKATSKCRWIKRAELLEQYDSLDQCVRQRIDEAIDAAKQSSSRERTWIAMSITSPSFKIRSEAAVQADASISLFFRLGDEVEPIHVFEPHSGRKLTFPYASCKDLDLLRKRLSSLSLGYPATSILKDGKYMFCNDDGTVILHEAWESLRRPGMTLNVHNIGAPIPPGWPGCGPRTFNRPGMMPPNITRPTMTIPGGNRPPTSTTTSDSSSTHSCASLTMKQVHSEMEEMLRLSDSWSPDPDTMGTSLGRLLGLWTNALDPHVNATEDSGSEWSCSTGDSDSSSRNICD</sequence>
<dbReference type="OrthoDB" id="5431013at2759"/>
<evidence type="ECO:0000259" key="2">
    <source>
        <dbReference type="Pfam" id="PF22893"/>
    </source>
</evidence>
<name>A0A8H4JQE9_9HYPO</name>
<evidence type="ECO:0000313" key="3">
    <source>
        <dbReference type="EMBL" id="KAF4435174.1"/>
    </source>
</evidence>
<feature type="compositionally biased region" description="Low complexity" evidence="1">
    <location>
        <begin position="551"/>
        <end position="563"/>
    </location>
</feature>